<dbReference type="EMBL" id="SLWK01000010">
    <property type="protein sequence ID" value="TCO07033.1"/>
    <property type="molecule type" value="Genomic_DNA"/>
</dbReference>
<dbReference type="RefSeq" id="WP_132434375.1">
    <property type="nucleotide sequence ID" value="NZ_SLWK01000010.1"/>
</dbReference>
<gene>
    <name evidence="1" type="ORF">EV194_11032</name>
</gene>
<name>A0A4R2GFN9_9BACT</name>
<protein>
    <submittedName>
        <fullName evidence="1">Uncharacterized protein</fullName>
    </submittedName>
</protein>
<dbReference type="OrthoDB" id="1211741at2"/>
<evidence type="ECO:0000313" key="1">
    <source>
        <dbReference type="EMBL" id="TCO07033.1"/>
    </source>
</evidence>
<sequence>MITPKIKALFQFIDYLHSNIENFKQYDEVINELHLLDKERQKVSSKKTFKDKLKYDEVQEQIKNKFKVIQGYILTPIQAKSNELNICDFNDTNQYYKGEWRNNFLPEIEKLKRDFHNSDLPEIFNHKNKYLEYRTATKGEAFFGLVFFFSDLDEVLKILFDFFKESEQNEFEAFETKTIEISSYTELAEIISGKNALNIEIDTNLSITEKLDYWKRIIDKHFNEPLTKQFGEYEFTIEQEQAKEKQLVKLFGTNYRLISPLFIPEYIYNEHFLEGLNNPEFTYWFLKNNARTYFDVEIRMKRFPEKLKTPLSENFIKAELKKLNDFEQKAESLLHESMFDIYKDYSYSEYAKEIEYLRIKADYYKDHALTTVQAMGNTTVILFAEHIYLKGYLEKELRKKSPKTICPKIKPLDIEVIELNGIALSYYNKYFKFIKVTDKDSGVVVYVPESVSNYIEEARLKYPWTNYGEGFFNQYKIGIVCHPDAMRFQIEKNIRHNYHAPTISYKYGSNKKQTPYFNESKAFEYGEYMALIYCAWELIIRDFPIYEKIFTIDESTYNNEALPPQPINITESKTKQFIFQTFASIDKKGWQYAFVSEHDYNLFTELLTNFFEYTPYTLPETTIQLKRTCKTKVAKALGEIHKELSNENKLSTDDKYFKLIKVLSHFEKEAKQDLYKALTR</sequence>
<organism evidence="1 2">
    <name type="scientific">Natronoflexus pectinivorans</name>
    <dbReference type="NCBI Taxonomy" id="682526"/>
    <lineage>
        <taxon>Bacteria</taxon>
        <taxon>Pseudomonadati</taxon>
        <taxon>Bacteroidota</taxon>
        <taxon>Bacteroidia</taxon>
        <taxon>Marinilabiliales</taxon>
        <taxon>Marinilabiliaceae</taxon>
        <taxon>Natronoflexus</taxon>
    </lineage>
</organism>
<dbReference type="AlphaFoldDB" id="A0A4R2GFN9"/>
<reference evidence="1 2" key="1">
    <citation type="submission" date="2019-03" db="EMBL/GenBank/DDBJ databases">
        <title>Genomic Encyclopedia of Type Strains, Phase IV (KMG-IV): sequencing the most valuable type-strain genomes for metagenomic binning, comparative biology and taxonomic classification.</title>
        <authorList>
            <person name="Goeker M."/>
        </authorList>
    </citation>
    <scope>NUCLEOTIDE SEQUENCE [LARGE SCALE GENOMIC DNA]</scope>
    <source>
        <strain evidence="1 2">DSM 24179</strain>
    </source>
</reference>
<accession>A0A4R2GFN9</accession>
<keyword evidence="2" id="KW-1185">Reference proteome</keyword>
<dbReference type="Proteomes" id="UP000295221">
    <property type="component" value="Unassembled WGS sequence"/>
</dbReference>
<comment type="caution">
    <text evidence="1">The sequence shown here is derived from an EMBL/GenBank/DDBJ whole genome shotgun (WGS) entry which is preliminary data.</text>
</comment>
<proteinExistence type="predicted"/>
<evidence type="ECO:0000313" key="2">
    <source>
        <dbReference type="Proteomes" id="UP000295221"/>
    </source>
</evidence>